<feature type="domain" description="Kinesin motor" evidence="17">
    <location>
        <begin position="340"/>
        <end position="680"/>
    </location>
</feature>
<feature type="region of interest" description="Disordered" evidence="16">
    <location>
        <begin position="682"/>
        <end position="708"/>
    </location>
</feature>
<dbReference type="PROSITE" id="PS00411">
    <property type="entry name" value="KINESIN_MOTOR_1"/>
    <property type="match status" value="1"/>
</dbReference>
<feature type="region of interest" description="Disordered" evidence="16">
    <location>
        <begin position="180"/>
        <end position="299"/>
    </location>
</feature>
<organism evidence="18 19">
    <name type="scientific">Petrolisthes manimaculis</name>
    <dbReference type="NCBI Taxonomy" id="1843537"/>
    <lineage>
        <taxon>Eukaryota</taxon>
        <taxon>Metazoa</taxon>
        <taxon>Ecdysozoa</taxon>
        <taxon>Arthropoda</taxon>
        <taxon>Crustacea</taxon>
        <taxon>Multicrustacea</taxon>
        <taxon>Malacostraca</taxon>
        <taxon>Eumalacostraca</taxon>
        <taxon>Eucarida</taxon>
        <taxon>Decapoda</taxon>
        <taxon>Pleocyemata</taxon>
        <taxon>Anomura</taxon>
        <taxon>Galatheoidea</taxon>
        <taxon>Porcellanidae</taxon>
        <taxon>Petrolisthes</taxon>
    </lineage>
</organism>
<feature type="compositionally biased region" description="Gly residues" evidence="16">
    <location>
        <begin position="81"/>
        <end position="91"/>
    </location>
</feature>
<feature type="compositionally biased region" description="Low complexity" evidence="16">
    <location>
        <begin position="68"/>
        <end position="80"/>
    </location>
</feature>
<protein>
    <recommendedName>
        <fullName evidence="15">Kinesin-like protein</fullName>
    </recommendedName>
</protein>
<keyword evidence="6" id="KW-0498">Mitosis</keyword>
<keyword evidence="2" id="KW-0963">Cytoplasm</keyword>
<accession>A0AAE1NXX2</accession>
<dbReference type="PRINTS" id="PR00380">
    <property type="entry name" value="KINESINHEAVY"/>
</dbReference>
<keyword evidence="9" id="KW-0175">Coiled coil</keyword>
<evidence type="ECO:0000256" key="3">
    <source>
        <dbReference type="ARBA" id="ARBA00022618"/>
    </source>
</evidence>
<evidence type="ECO:0000256" key="7">
    <source>
        <dbReference type="ARBA" id="ARBA00022829"/>
    </source>
</evidence>
<evidence type="ECO:0000256" key="6">
    <source>
        <dbReference type="ARBA" id="ARBA00022776"/>
    </source>
</evidence>
<sequence>MGRVHSATVSAVNPTAKSVTVEWFEKGETKGKEIEFDAVFALNPDLAPQDQNAMPPPSKFDDEDESSLSEADLSDYVSSGVSGGGRGGGSGATTATTTVRGSGRILRSSHTHSNVPAAYNHTTTTTTTNTQPQRQLHPHHPAAAHTSHLPRPPGHQVARSQSATRLSMIKMKERISDVAVLSSTKLQRQPRTHKQYSRQTQITQPAPAPATRSKDSNRPRPSYLVKPPQNGELRSNLQNKLLGQSPARSTENISTSTVSKATASVPASRRRSNVVKEVDRIQKKREERRKQQAEKKEEKEALMNLDPGNPQWEFLNMIREFRSELEFRTLKDGDPLEEHQITVAVRKRPLNKKEQAKREIDVITIPKRNSLSVHEPRTKVDLTKYLENQNFRFDYAFDETCHNELVYKYTARPLVQTVFEGGMATCFAYGQTGSGKTHTMGGDFQGKSQDCAKGIYAMVAKDVFVYTKNPKYRNLNLQVSASFFEIYGGKVFDLLNSKTKLRVLEDGKNVVQVVGLQERVCQNVDDVLRLISLGSQVRTSGQTAANNQSSRSHAVFQIILRNLDRIEKQGDKAYKLHGKFSLIDLAGNERGADVSSANRQTRMEGAEINKSLLALKECIRALGRRGAHLPFRASKLTQVLRDSFIGDKSRTCMIAMISPGMNCCEHTLNTLRYADRVKELGGGASENAENNYKNSPTDKDLDENGTNDVDYSRLSNLNENEMSADQQAFQVAMGHVQEAEEEVVDLHGQYFAHRDKMDKMLIPLYQMTNEVDYDVDAYAQQLEDVVLENMEWWTQLRERVIKLRHQLEEEEKLSRQHQV</sequence>
<dbReference type="Pfam" id="PF22923">
    <property type="entry name" value="KIF2A-like_1st"/>
    <property type="match status" value="1"/>
</dbReference>
<evidence type="ECO:0000256" key="2">
    <source>
        <dbReference type="ARBA" id="ARBA00022490"/>
    </source>
</evidence>
<keyword evidence="3" id="KW-0132">Cell division</keyword>
<reference evidence="18" key="1">
    <citation type="submission" date="2023-11" db="EMBL/GenBank/DDBJ databases">
        <title>Genome assemblies of two species of porcelain crab, Petrolisthes cinctipes and Petrolisthes manimaculis (Anomura: Porcellanidae).</title>
        <authorList>
            <person name="Angst P."/>
        </authorList>
    </citation>
    <scope>NUCLEOTIDE SEQUENCE</scope>
    <source>
        <strain evidence="18">PB745_02</strain>
        <tissue evidence="18">Gill</tissue>
    </source>
</reference>
<feature type="binding site" evidence="14">
    <location>
        <begin position="430"/>
        <end position="437"/>
    </location>
    <ligand>
        <name>ATP</name>
        <dbReference type="ChEBI" id="CHEBI:30616"/>
    </ligand>
</feature>
<dbReference type="GO" id="GO:0003777">
    <property type="term" value="F:microtubule motor activity"/>
    <property type="evidence" value="ECO:0007669"/>
    <property type="project" value="InterPro"/>
</dbReference>
<evidence type="ECO:0000256" key="5">
    <source>
        <dbReference type="ARBA" id="ARBA00022741"/>
    </source>
</evidence>
<keyword evidence="7" id="KW-0159">Chromosome partition</keyword>
<name>A0AAE1NXX2_9EUCA</name>
<dbReference type="AlphaFoldDB" id="A0AAE1NXX2"/>
<keyword evidence="11" id="KW-0206">Cytoskeleton</keyword>
<dbReference type="GO" id="GO:0051301">
    <property type="term" value="P:cell division"/>
    <property type="evidence" value="ECO:0007669"/>
    <property type="project" value="UniProtKB-KW"/>
</dbReference>
<dbReference type="GO" id="GO:0005828">
    <property type="term" value="C:kinetochore microtubule"/>
    <property type="evidence" value="ECO:0007669"/>
    <property type="project" value="UniProtKB-ARBA"/>
</dbReference>
<dbReference type="GO" id="GO:0000922">
    <property type="term" value="C:spindle pole"/>
    <property type="evidence" value="ECO:0007669"/>
    <property type="project" value="UniProtKB-SubCell"/>
</dbReference>
<dbReference type="InterPro" id="IPR027640">
    <property type="entry name" value="Kinesin-like_fam"/>
</dbReference>
<comment type="subcellular location">
    <subcellularLocation>
        <location evidence="1">Cytoplasm</location>
        <location evidence="1">Cytoskeleton</location>
        <location evidence="1">Spindle pole</location>
    </subcellularLocation>
</comment>
<dbReference type="InterPro" id="IPR054473">
    <property type="entry name" value="KIF2A-like_N"/>
</dbReference>
<dbReference type="Proteomes" id="UP001292094">
    <property type="component" value="Unassembled WGS sequence"/>
</dbReference>
<feature type="compositionally biased region" description="Polar residues" evidence="16">
    <location>
        <begin position="232"/>
        <end position="253"/>
    </location>
</feature>
<dbReference type="SUPFAM" id="SSF52540">
    <property type="entry name" value="P-loop containing nucleoside triphosphate hydrolases"/>
    <property type="match status" value="1"/>
</dbReference>
<proteinExistence type="inferred from homology"/>
<dbReference type="GO" id="GO:0007018">
    <property type="term" value="P:microtubule-based movement"/>
    <property type="evidence" value="ECO:0007669"/>
    <property type="project" value="InterPro"/>
</dbReference>
<evidence type="ECO:0000313" key="18">
    <source>
        <dbReference type="EMBL" id="KAK4297357.1"/>
    </source>
</evidence>
<dbReference type="InterPro" id="IPR036961">
    <property type="entry name" value="Kinesin_motor_dom_sf"/>
</dbReference>
<dbReference type="PANTHER" id="PTHR47971:SF8">
    <property type="entry name" value="KINESIN-LIKE PROTEIN"/>
    <property type="match status" value="1"/>
</dbReference>
<keyword evidence="19" id="KW-1185">Reference proteome</keyword>
<comment type="caution">
    <text evidence="18">The sequence shown here is derived from an EMBL/GenBank/DDBJ whole genome shotgun (WGS) entry which is preliminary data.</text>
</comment>
<evidence type="ECO:0000256" key="16">
    <source>
        <dbReference type="SAM" id="MobiDB-lite"/>
    </source>
</evidence>
<dbReference type="PROSITE" id="PS50067">
    <property type="entry name" value="KINESIN_MOTOR_2"/>
    <property type="match status" value="1"/>
</dbReference>
<gene>
    <name evidence="18" type="ORF">Pmani_030210</name>
</gene>
<evidence type="ECO:0000256" key="13">
    <source>
        <dbReference type="ARBA" id="ARBA00061030"/>
    </source>
</evidence>
<dbReference type="Gene3D" id="3.40.850.10">
    <property type="entry name" value="Kinesin motor domain"/>
    <property type="match status" value="1"/>
</dbReference>
<evidence type="ECO:0000313" key="19">
    <source>
        <dbReference type="Proteomes" id="UP001292094"/>
    </source>
</evidence>
<feature type="region of interest" description="Disordered" evidence="16">
    <location>
        <begin position="46"/>
        <end position="162"/>
    </location>
</feature>
<keyword evidence="12" id="KW-0131">Cell cycle</keyword>
<keyword evidence="10 14" id="KW-0505">Motor protein</keyword>
<dbReference type="Pfam" id="PF00225">
    <property type="entry name" value="Kinesin"/>
    <property type="match status" value="1"/>
</dbReference>
<dbReference type="CDD" id="cd01367">
    <property type="entry name" value="KISc_KIF2_like"/>
    <property type="match status" value="1"/>
</dbReference>
<keyword evidence="5 14" id="KW-0547">Nucleotide-binding</keyword>
<dbReference type="GO" id="GO:0007059">
    <property type="term" value="P:chromosome segregation"/>
    <property type="evidence" value="ECO:0007669"/>
    <property type="project" value="UniProtKB-KW"/>
</dbReference>
<evidence type="ECO:0000256" key="9">
    <source>
        <dbReference type="ARBA" id="ARBA00023054"/>
    </source>
</evidence>
<evidence type="ECO:0000256" key="15">
    <source>
        <dbReference type="RuleBase" id="RU000394"/>
    </source>
</evidence>
<dbReference type="SMART" id="SM00129">
    <property type="entry name" value="KISc"/>
    <property type="match status" value="1"/>
</dbReference>
<dbReference type="InterPro" id="IPR019821">
    <property type="entry name" value="Kinesin_motor_CS"/>
</dbReference>
<evidence type="ECO:0000256" key="10">
    <source>
        <dbReference type="ARBA" id="ARBA00023175"/>
    </source>
</evidence>
<evidence type="ECO:0000256" key="12">
    <source>
        <dbReference type="ARBA" id="ARBA00023306"/>
    </source>
</evidence>
<dbReference type="GO" id="GO:0007019">
    <property type="term" value="P:microtubule depolymerization"/>
    <property type="evidence" value="ECO:0007669"/>
    <property type="project" value="TreeGrafter"/>
</dbReference>
<dbReference type="PANTHER" id="PTHR47971">
    <property type="entry name" value="KINESIN-RELATED PROTEIN 6"/>
    <property type="match status" value="1"/>
</dbReference>
<keyword evidence="8 14" id="KW-0067">ATP-binding</keyword>
<comment type="similarity">
    <text evidence="13">Belongs to the TRAFAC class myosin-kinesin ATPase superfamily. Kinesin family. KIN-13 subfamily.</text>
</comment>
<evidence type="ECO:0000256" key="14">
    <source>
        <dbReference type="PROSITE-ProRule" id="PRU00283"/>
    </source>
</evidence>
<dbReference type="GO" id="GO:0008017">
    <property type="term" value="F:microtubule binding"/>
    <property type="evidence" value="ECO:0007669"/>
    <property type="project" value="InterPro"/>
</dbReference>
<evidence type="ECO:0000259" key="17">
    <source>
        <dbReference type="PROSITE" id="PS50067"/>
    </source>
</evidence>
<evidence type="ECO:0000256" key="1">
    <source>
        <dbReference type="ARBA" id="ARBA00004647"/>
    </source>
</evidence>
<evidence type="ECO:0000256" key="11">
    <source>
        <dbReference type="ARBA" id="ARBA00023212"/>
    </source>
</evidence>
<evidence type="ECO:0000256" key="8">
    <source>
        <dbReference type="ARBA" id="ARBA00022840"/>
    </source>
</evidence>
<feature type="compositionally biased region" description="Low complexity" evidence="16">
    <location>
        <begin position="254"/>
        <end position="267"/>
    </location>
</feature>
<feature type="compositionally biased region" description="Low complexity" evidence="16">
    <location>
        <begin position="92"/>
        <end position="104"/>
    </location>
</feature>
<feature type="compositionally biased region" description="Basic and acidic residues" evidence="16">
    <location>
        <begin position="274"/>
        <end position="299"/>
    </location>
</feature>
<evidence type="ECO:0000256" key="4">
    <source>
        <dbReference type="ARBA" id="ARBA00022701"/>
    </source>
</evidence>
<dbReference type="FunFam" id="3.40.850.10:FF:000012">
    <property type="entry name" value="Kinesin-like protein"/>
    <property type="match status" value="1"/>
</dbReference>
<dbReference type="InterPro" id="IPR001752">
    <property type="entry name" value="Kinesin_motor_dom"/>
</dbReference>
<keyword evidence="4 15" id="KW-0493">Microtubule</keyword>
<dbReference type="EMBL" id="JAWZYT010003652">
    <property type="protein sequence ID" value="KAK4297357.1"/>
    <property type="molecule type" value="Genomic_DNA"/>
</dbReference>
<dbReference type="InterPro" id="IPR027417">
    <property type="entry name" value="P-loop_NTPase"/>
</dbReference>
<dbReference type="GO" id="GO:0005524">
    <property type="term" value="F:ATP binding"/>
    <property type="evidence" value="ECO:0007669"/>
    <property type="project" value="UniProtKB-UniRule"/>
</dbReference>